<name>A0A4Y9FTB8_9MICO</name>
<dbReference type="AlphaFoldDB" id="A0A4Y9FTB8"/>
<feature type="domain" description="HTH gntR-type" evidence="5">
    <location>
        <begin position="46"/>
        <end position="113"/>
    </location>
</feature>
<proteinExistence type="predicted"/>
<keyword evidence="7" id="KW-1185">Reference proteome</keyword>
<dbReference type="SUPFAM" id="SSF48008">
    <property type="entry name" value="GntR ligand-binding domain-like"/>
    <property type="match status" value="1"/>
</dbReference>
<dbReference type="InterPro" id="IPR008920">
    <property type="entry name" value="TF_FadR/GntR_C"/>
</dbReference>
<reference evidence="6 7" key="1">
    <citation type="submission" date="2019-03" db="EMBL/GenBank/DDBJ databases">
        <title>Diversity of the mouse oral microbiome.</title>
        <authorList>
            <person name="Joseph S."/>
            <person name="Aduse-Opoku J."/>
            <person name="Curtis M."/>
            <person name="Wade W."/>
            <person name="Hashim A."/>
        </authorList>
    </citation>
    <scope>NUCLEOTIDE SEQUENCE [LARGE SCALE GENOMIC DNA]</scope>
    <source>
        <strain evidence="6 7">P1012</strain>
    </source>
</reference>
<dbReference type="Gene3D" id="1.20.120.530">
    <property type="entry name" value="GntR ligand-binding domain-like"/>
    <property type="match status" value="1"/>
</dbReference>
<dbReference type="SUPFAM" id="SSF46785">
    <property type="entry name" value="Winged helix' DNA-binding domain"/>
    <property type="match status" value="1"/>
</dbReference>
<dbReference type="SMART" id="SM00895">
    <property type="entry name" value="FCD"/>
    <property type="match status" value="1"/>
</dbReference>
<dbReference type="PROSITE" id="PS50949">
    <property type="entry name" value="HTH_GNTR"/>
    <property type="match status" value="1"/>
</dbReference>
<evidence type="ECO:0000256" key="2">
    <source>
        <dbReference type="ARBA" id="ARBA00023125"/>
    </source>
</evidence>
<feature type="region of interest" description="Disordered" evidence="4">
    <location>
        <begin position="1"/>
        <end position="33"/>
    </location>
</feature>
<dbReference type="Gene3D" id="1.10.10.10">
    <property type="entry name" value="Winged helix-like DNA-binding domain superfamily/Winged helix DNA-binding domain"/>
    <property type="match status" value="1"/>
</dbReference>
<accession>A0A4Y9FTB8</accession>
<keyword evidence="1" id="KW-0805">Transcription regulation</keyword>
<feature type="compositionally biased region" description="Basic and acidic residues" evidence="4">
    <location>
        <begin position="14"/>
        <end position="30"/>
    </location>
</feature>
<dbReference type="Pfam" id="PF00392">
    <property type="entry name" value="GntR"/>
    <property type="match status" value="1"/>
</dbReference>
<dbReference type="InterPro" id="IPR036388">
    <property type="entry name" value="WH-like_DNA-bd_sf"/>
</dbReference>
<dbReference type="CDD" id="cd07377">
    <property type="entry name" value="WHTH_GntR"/>
    <property type="match status" value="1"/>
</dbReference>
<dbReference type="SMART" id="SM00345">
    <property type="entry name" value="HTH_GNTR"/>
    <property type="match status" value="1"/>
</dbReference>
<evidence type="ECO:0000256" key="4">
    <source>
        <dbReference type="SAM" id="MobiDB-lite"/>
    </source>
</evidence>
<gene>
    <name evidence="6" type="ORF">E4U02_12195</name>
</gene>
<protein>
    <submittedName>
        <fullName evidence="6">GntR family transcriptional regulator</fullName>
    </submittedName>
</protein>
<dbReference type="Pfam" id="PF07729">
    <property type="entry name" value="FCD"/>
    <property type="match status" value="1"/>
</dbReference>
<keyword evidence="2" id="KW-0238">DNA-binding</keyword>
<evidence type="ECO:0000259" key="5">
    <source>
        <dbReference type="PROSITE" id="PS50949"/>
    </source>
</evidence>
<dbReference type="PANTHER" id="PTHR43537:SF45">
    <property type="entry name" value="GNTR FAMILY REGULATORY PROTEIN"/>
    <property type="match status" value="1"/>
</dbReference>
<dbReference type="GO" id="GO:0003677">
    <property type="term" value="F:DNA binding"/>
    <property type="evidence" value="ECO:0007669"/>
    <property type="project" value="UniProtKB-KW"/>
</dbReference>
<dbReference type="InterPro" id="IPR011711">
    <property type="entry name" value="GntR_C"/>
</dbReference>
<evidence type="ECO:0000313" key="6">
    <source>
        <dbReference type="EMBL" id="TFU32104.1"/>
    </source>
</evidence>
<evidence type="ECO:0000313" key="7">
    <source>
        <dbReference type="Proteomes" id="UP000298358"/>
    </source>
</evidence>
<dbReference type="GO" id="GO:0003700">
    <property type="term" value="F:DNA-binding transcription factor activity"/>
    <property type="evidence" value="ECO:0007669"/>
    <property type="project" value="InterPro"/>
</dbReference>
<dbReference type="EMBL" id="SPQB01000035">
    <property type="protein sequence ID" value="TFU32104.1"/>
    <property type="molecule type" value="Genomic_DNA"/>
</dbReference>
<organism evidence="6 7">
    <name type="scientific">Microbacterium paludicola</name>
    <dbReference type="NCBI Taxonomy" id="300019"/>
    <lineage>
        <taxon>Bacteria</taxon>
        <taxon>Bacillati</taxon>
        <taxon>Actinomycetota</taxon>
        <taxon>Actinomycetes</taxon>
        <taxon>Micrococcales</taxon>
        <taxon>Microbacteriaceae</taxon>
        <taxon>Microbacterium</taxon>
    </lineage>
</organism>
<dbReference type="PANTHER" id="PTHR43537">
    <property type="entry name" value="TRANSCRIPTIONAL REGULATOR, GNTR FAMILY"/>
    <property type="match status" value="1"/>
</dbReference>
<comment type="caution">
    <text evidence="6">The sequence shown here is derived from an EMBL/GenBank/DDBJ whole genome shotgun (WGS) entry which is preliminary data.</text>
</comment>
<dbReference type="InterPro" id="IPR000524">
    <property type="entry name" value="Tscrpt_reg_HTH_GntR"/>
</dbReference>
<dbReference type="OrthoDB" id="3864082at2"/>
<sequence length="251" mass="27095">MSSSAKGSIAAGRRGSDSRRCDARPDERARGPAMQQLTTDLLIDRVSLRDQVVGIMRQRIVSGELRPGSIYSVSLLARELGVSNSPVREAMLELQNRGLVSAVPNRGFCVVKLTERERADVLEVRMMLEVPAMTRLADAGMPAAIAGFRPTADEIMAAADGGDIVAFLEADRRFHLGLTGLLGNAQLVETIGDLRDRTRLFADKSAVLRSAREHLDLLDLLENGNAKGAGRAMAAHLEHVLSDWKGTPATS</sequence>
<dbReference type="Proteomes" id="UP000298358">
    <property type="component" value="Unassembled WGS sequence"/>
</dbReference>
<keyword evidence="3" id="KW-0804">Transcription</keyword>
<evidence type="ECO:0000256" key="3">
    <source>
        <dbReference type="ARBA" id="ARBA00023163"/>
    </source>
</evidence>
<dbReference type="InterPro" id="IPR036390">
    <property type="entry name" value="WH_DNA-bd_sf"/>
</dbReference>
<evidence type="ECO:0000256" key="1">
    <source>
        <dbReference type="ARBA" id="ARBA00023015"/>
    </source>
</evidence>